<dbReference type="AlphaFoldDB" id="A0AAN6IB56"/>
<dbReference type="EMBL" id="MU404357">
    <property type="protein sequence ID" value="KAI1611033.1"/>
    <property type="molecule type" value="Genomic_DNA"/>
</dbReference>
<organism evidence="2 3">
    <name type="scientific">Exophiala viscosa</name>
    <dbReference type="NCBI Taxonomy" id="2486360"/>
    <lineage>
        <taxon>Eukaryota</taxon>
        <taxon>Fungi</taxon>
        <taxon>Dikarya</taxon>
        <taxon>Ascomycota</taxon>
        <taxon>Pezizomycotina</taxon>
        <taxon>Eurotiomycetes</taxon>
        <taxon>Chaetothyriomycetidae</taxon>
        <taxon>Chaetothyriales</taxon>
        <taxon>Herpotrichiellaceae</taxon>
        <taxon>Exophiala</taxon>
    </lineage>
</organism>
<name>A0AAN6IB56_9EURO</name>
<protein>
    <submittedName>
        <fullName evidence="2">Uncharacterized protein</fullName>
    </submittedName>
</protein>
<keyword evidence="3" id="KW-1185">Reference proteome</keyword>
<evidence type="ECO:0000313" key="2">
    <source>
        <dbReference type="EMBL" id="KAI1611033.1"/>
    </source>
</evidence>
<accession>A0AAN6IB56</accession>
<proteinExistence type="predicted"/>
<dbReference type="Proteomes" id="UP001203852">
    <property type="component" value="Unassembled WGS sequence"/>
</dbReference>
<gene>
    <name evidence="2" type="ORF">EDD36DRAFT_311347</name>
</gene>
<sequence>MAEAMDAHSSFVYLLDNLPIWKTTITSLSTYAAQKNFEFVNEFAQLVNQIRPKRKLSPSVASIHTNDEAAEQHTDDVPSIPNRAEINPLEAGNKYLYAQATKKRKPGTSIRSGASGPQKFRNKNQVIVYYDSSLQDQLDSMVKSLGVGRNNLRKGKNALVAARGFRLPTLGIRAREYPSLDSLRSTMISRKTSSLAPISGKKVADRPQTPVADDESSFLLVDRELESIQSLCETAAHQFLRDGDCSTELNSILQKIDAVLAQATKTAESLKKFTEQQNEAAQEDTDSDGCTLVSGGTTQSDTTLSVQSFLDRGPYIRSGLSKDCGPTLTTRTLEDMKAQELSFGVPELSDNNAPGLSTDNIEVDDASDQSSIVVDITQYRLANPRRTRV</sequence>
<evidence type="ECO:0000256" key="1">
    <source>
        <dbReference type="SAM" id="MobiDB-lite"/>
    </source>
</evidence>
<comment type="caution">
    <text evidence="2">The sequence shown here is derived from an EMBL/GenBank/DDBJ whole genome shotgun (WGS) entry which is preliminary data.</text>
</comment>
<feature type="region of interest" description="Disordered" evidence="1">
    <location>
        <begin position="274"/>
        <end position="297"/>
    </location>
</feature>
<evidence type="ECO:0000313" key="3">
    <source>
        <dbReference type="Proteomes" id="UP001203852"/>
    </source>
</evidence>
<reference evidence="2" key="1">
    <citation type="journal article" date="2022" name="bioRxiv">
        <title>Deciphering the potential niche of two novel black yeast fungi from a biological soil crust based on their genomes, phenotypes, and melanin regulation.</title>
        <authorList>
            <consortium name="DOE Joint Genome Institute"/>
            <person name="Carr E.C."/>
            <person name="Barton Q."/>
            <person name="Grambo S."/>
            <person name="Sullivan M."/>
            <person name="Renfro C.M."/>
            <person name="Kuo A."/>
            <person name="Pangilinan J."/>
            <person name="Lipzen A."/>
            <person name="Keymanesh K."/>
            <person name="Savage E."/>
            <person name="Barry K."/>
            <person name="Grigoriev I.V."/>
            <person name="Riekhof W.R."/>
            <person name="Harris S.S."/>
        </authorList>
    </citation>
    <scope>NUCLEOTIDE SEQUENCE</scope>
    <source>
        <strain evidence="2">JF 03-4F</strain>
    </source>
</reference>